<feature type="region of interest" description="Disordered" evidence="1">
    <location>
        <begin position="133"/>
        <end position="156"/>
    </location>
</feature>
<keyword evidence="3" id="KW-1185">Reference proteome</keyword>
<dbReference type="PANTHER" id="PTHR33055">
    <property type="entry name" value="TRANSPOSASE FOR INSERTION SEQUENCE ELEMENT IS1111A"/>
    <property type="match status" value="1"/>
</dbReference>
<comment type="caution">
    <text evidence="2">The sequence shown here is derived from an EMBL/GenBank/DDBJ whole genome shotgun (WGS) entry which is preliminary data.</text>
</comment>
<proteinExistence type="predicted"/>
<evidence type="ECO:0000313" key="2">
    <source>
        <dbReference type="EMBL" id="KZM75014.1"/>
    </source>
</evidence>
<reference evidence="2 3" key="1">
    <citation type="submission" date="2016-04" db="EMBL/GenBank/DDBJ databases">
        <authorList>
            <person name="Evans L.H."/>
            <person name="Alamgir A."/>
            <person name="Owens N."/>
            <person name="Weber N.D."/>
            <person name="Virtaneva K."/>
            <person name="Barbian K."/>
            <person name="Babar A."/>
            <person name="Rosenke K."/>
        </authorList>
    </citation>
    <scope>NUCLEOTIDE SEQUENCE [LARGE SCALE GENOMIC DNA]</scope>
    <source>
        <strain evidence="2 3">IFM 0406</strain>
    </source>
</reference>
<dbReference type="STRING" id="455432.AWN90_23735"/>
<dbReference type="InterPro" id="IPR047650">
    <property type="entry name" value="Transpos_IS110"/>
</dbReference>
<organism evidence="2 3">
    <name type="scientific">Nocardia terpenica</name>
    <dbReference type="NCBI Taxonomy" id="455432"/>
    <lineage>
        <taxon>Bacteria</taxon>
        <taxon>Bacillati</taxon>
        <taxon>Actinomycetota</taxon>
        <taxon>Actinomycetes</taxon>
        <taxon>Mycobacteriales</taxon>
        <taxon>Nocardiaceae</taxon>
        <taxon>Nocardia</taxon>
    </lineage>
</organism>
<sequence length="243" mass="26352">MSNAGDRNAILGGVDTHADTGGYHALLRWLESFGTVTHVGVEGTGCYGAGLTRYLRSRSVSVVEVNRPDHPAQATKLALRNIGRRIPALTDEIDAVTKQSTASLEAVAPTTMALFGVSTDRAGQLLVTAGGNPTGCARNPRSPHCAPRTRSRPAAATRRHRLNPFGDRDANAALPMIAVVRMRHDPATHAYVARRTTDGLSKREIIRCLERSIARQAYRAIMTDLAHPQTPPDNHQQTARRTR</sequence>
<name>A0A161Z5B5_9NOCA</name>
<dbReference type="PANTHER" id="PTHR33055:SF16">
    <property type="entry name" value="TRANSPOSASE FOR INSERTION SEQUENCE ELEMENT IS1547"/>
    <property type="match status" value="1"/>
</dbReference>
<dbReference type="AlphaFoldDB" id="A0A161Z5B5"/>
<evidence type="ECO:0000313" key="3">
    <source>
        <dbReference type="Proteomes" id="UP000076512"/>
    </source>
</evidence>
<feature type="compositionally biased region" description="Basic residues" evidence="1">
    <location>
        <begin position="147"/>
        <end position="156"/>
    </location>
</feature>
<dbReference type="EMBL" id="LWGR01000004">
    <property type="protein sequence ID" value="KZM75014.1"/>
    <property type="molecule type" value="Genomic_DNA"/>
</dbReference>
<protein>
    <submittedName>
        <fullName evidence="2">Uncharacterized protein</fullName>
    </submittedName>
</protein>
<gene>
    <name evidence="2" type="ORF">AWN90_23735</name>
</gene>
<accession>A0A161Z5B5</accession>
<dbReference type="Proteomes" id="UP000076512">
    <property type="component" value="Unassembled WGS sequence"/>
</dbReference>
<evidence type="ECO:0000256" key="1">
    <source>
        <dbReference type="SAM" id="MobiDB-lite"/>
    </source>
</evidence>